<organism evidence="1 2">
    <name type="scientific">Rhizobium grahamii CCGE 502</name>
    <dbReference type="NCBI Taxonomy" id="990285"/>
    <lineage>
        <taxon>Bacteria</taxon>
        <taxon>Pseudomonadati</taxon>
        <taxon>Pseudomonadota</taxon>
        <taxon>Alphaproteobacteria</taxon>
        <taxon>Hyphomicrobiales</taxon>
        <taxon>Rhizobiaceae</taxon>
        <taxon>Rhizobium/Agrobacterium group</taxon>
        <taxon>Rhizobium</taxon>
    </lineage>
</organism>
<dbReference type="EMBL" id="AEYE02000025">
    <property type="protein sequence ID" value="EPE96335.1"/>
    <property type="molecule type" value="Genomic_DNA"/>
</dbReference>
<sequence>MEDQIQGPLLPELKEILPEAFDARIKRPGIVNAMHHDGFNLAVKAIGRKKLFVAGVTTEICVTFPVLGCERSLHSLDGREEQLF</sequence>
<dbReference type="STRING" id="990285.RGCCGE502_20730"/>
<accession>S3HE50</accession>
<dbReference type="GO" id="GO:0016787">
    <property type="term" value="F:hydrolase activity"/>
    <property type="evidence" value="ECO:0007669"/>
    <property type="project" value="UniProtKB-KW"/>
</dbReference>
<proteinExistence type="predicted"/>
<dbReference type="eggNOG" id="COG1335">
    <property type="taxonomic scope" value="Bacteria"/>
</dbReference>
<dbReference type="Proteomes" id="UP000014411">
    <property type="component" value="Unassembled WGS sequence"/>
</dbReference>
<dbReference type="SUPFAM" id="SSF52499">
    <property type="entry name" value="Isochorismatase-like hydrolases"/>
    <property type="match status" value="1"/>
</dbReference>
<protein>
    <submittedName>
        <fullName evidence="1">Isochorismatase hydrolase</fullName>
    </submittedName>
</protein>
<name>S3HE50_9HYPH</name>
<evidence type="ECO:0000313" key="1">
    <source>
        <dbReference type="EMBL" id="EPE96335.1"/>
    </source>
</evidence>
<gene>
    <name evidence="1" type="ORF">RGCCGE502_20730</name>
</gene>
<dbReference type="HOGENOM" id="CLU_2525215_0_0_5"/>
<evidence type="ECO:0000313" key="2">
    <source>
        <dbReference type="Proteomes" id="UP000014411"/>
    </source>
</evidence>
<keyword evidence="1" id="KW-0378">Hydrolase</keyword>
<comment type="caution">
    <text evidence="1">The sequence shown here is derived from an EMBL/GenBank/DDBJ whole genome shotgun (WGS) entry which is preliminary data.</text>
</comment>
<keyword evidence="2" id="KW-1185">Reference proteome</keyword>
<dbReference type="Gene3D" id="3.40.50.850">
    <property type="entry name" value="Isochorismatase-like"/>
    <property type="match status" value="1"/>
</dbReference>
<dbReference type="AlphaFoldDB" id="S3HE50"/>
<dbReference type="PANTHER" id="PTHR43559">
    <property type="entry name" value="HYDROLASE YCAC-RELATED"/>
    <property type="match status" value="1"/>
</dbReference>
<dbReference type="InterPro" id="IPR053152">
    <property type="entry name" value="Hydrolase_YcaC-like"/>
</dbReference>
<dbReference type="PANTHER" id="PTHR43559:SF3">
    <property type="entry name" value="HYDROLASE YCAC-RELATED"/>
    <property type="match status" value="1"/>
</dbReference>
<reference evidence="1 2" key="1">
    <citation type="journal article" date="2012" name="J. Bacteriol.">
        <title>Genome sequence of Rhizobium grahamii CCGE502, a broad-host-range symbiont with low nodulation competitiveness in Phaseolus vulgaris.</title>
        <authorList>
            <person name="Althabegoiti M.J."/>
            <person name="Lozano L."/>
            <person name="Torres-Tejerizo G."/>
            <person name="Ormeno-Orrillo E."/>
            <person name="Rogel M.A."/>
            <person name="Gonzalez V."/>
            <person name="Martinez-Romero E."/>
        </authorList>
    </citation>
    <scope>NUCLEOTIDE SEQUENCE [LARGE SCALE GENOMIC DNA]</scope>
    <source>
        <strain evidence="1 2">CCGE 502</strain>
    </source>
</reference>
<dbReference type="InterPro" id="IPR036380">
    <property type="entry name" value="Isochorismatase-like_sf"/>
</dbReference>